<comment type="caution">
    <text evidence="1">The sequence shown here is derived from an EMBL/GenBank/DDBJ whole genome shotgun (WGS) entry which is preliminary data.</text>
</comment>
<organism evidence="1 2">
    <name type="scientific">Labrys neptuniae</name>
    <dbReference type="NCBI Taxonomy" id="376174"/>
    <lineage>
        <taxon>Bacteria</taxon>
        <taxon>Pseudomonadati</taxon>
        <taxon>Pseudomonadota</taxon>
        <taxon>Alphaproteobacteria</taxon>
        <taxon>Hyphomicrobiales</taxon>
        <taxon>Xanthobacteraceae</taxon>
        <taxon>Labrys</taxon>
    </lineage>
</organism>
<gene>
    <name evidence="1" type="ORF">ACETRX_35775</name>
</gene>
<dbReference type="InterPro" id="IPR052948">
    <property type="entry name" value="Low_temp-induced_all0457"/>
</dbReference>
<sequence length="196" mass="19565">MTRTISALYDHYDDAARAVHALEDLNVPGADISVVASNADNFYEDAVADDAVAGAGMGAAVEGVGGLLAGLGMLTIPGIGPAVAAGWLTSTVLGATGGAVVGGAAGSLVGAMTGAGVAPADANVYAEGVRRGRTLVSATVPDEKGAETENALLKCGALDIDQLGTSYRAEGWTQFDIHAPPPTADKLRSYRNGTAH</sequence>
<protein>
    <recommendedName>
        <fullName evidence="3">DUF1269 domain-containing protein</fullName>
    </recommendedName>
</protein>
<name>A0ABV6ZS83_9HYPH</name>
<evidence type="ECO:0008006" key="3">
    <source>
        <dbReference type="Google" id="ProtNLM"/>
    </source>
</evidence>
<evidence type="ECO:0000313" key="2">
    <source>
        <dbReference type="Proteomes" id="UP001595190"/>
    </source>
</evidence>
<dbReference type="PANTHER" id="PTHR36109:SF2">
    <property type="entry name" value="MEMBRANE PROTEIN"/>
    <property type="match status" value="1"/>
</dbReference>
<dbReference type="EMBL" id="JBHGPK010000057">
    <property type="protein sequence ID" value="MFC2254977.1"/>
    <property type="molecule type" value="Genomic_DNA"/>
</dbReference>
<accession>A0ABV6ZS83</accession>
<evidence type="ECO:0000313" key="1">
    <source>
        <dbReference type="EMBL" id="MFC2254977.1"/>
    </source>
</evidence>
<dbReference type="Proteomes" id="UP001595190">
    <property type="component" value="Unassembled WGS sequence"/>
</dbReference>
<reference evidence="1 2" key="1">
    <citation type="submission" date="2024-09" db="EMBL/GenBank/DDBJ databases">
        <title>Description of Labrys sedimenti sp. nov., isolated from a diclofenac-degrading enrichment culture, and genome-based reclassification of Labrys portucalensis as a later heterotypic synonym of Labrys neptuniae.</title>
        <authorList>
            <person name="Tancsics A."/>
            <person name="Csepanyi A."/>
        </authorList>
    </citation>
    <scope>NUCLEOTIDE SEQUENCE [LARGE SCALE GENOMIC DNA]</scope>
    <source>
        <strain evidence="1 2">LMG 23412</strain>
    </source>
</reference>
<dbReference type="PANTHER" id="PTHR36109">
    <property type="entry name" value="MEMBRANE PROTEIN-RELATED"/>
    <property type="match status" value="1"/>
</dbReference>
<proteinExistence type="predicted"/>
<dbReference type="RefSeq" id="WP_394315563.1">
    <property type="nucleotide sequence ID" value="NZ_JBHGPK010000057.1"/>
</dbReference>